<keyword evidence="1 4" id="KW-0732">Signal</keyword>
<dbReference type="Pfam" id="PF04453">
    <property type="entry name" value="LptD"/>
    <property type="match status" value="1"/>
</dbReference>
<feature type="signal peptide" evidence="4">
    <location>
        <begin position="1"/>
        <end position="24"/>
    </location>
</feature>
<evidence type="ECO:0000256" key="1">
    <source>
        <dbReference type="ARBA" id="ARBA00022729"/>
    </source>
</evidence>
<evidence type="ECO:0000313" key="7">
    <source>
        <dbReference type="EMBL" id="QSI76233.1"/>
    </source>
</evidence>
<dbReference type="Pfam" id="PF03968">
    <property type="entry name" value="LptD_N"/>
    <property type="match status" value="1"/>
</dbReference>
<comment type="function">
    <text evidence="4">Together with LptE, is involved in the assembly of lipopolysaccharide (LPS) at the surface of the outer membrane.</text>
</comment>
<feature type="chain" id="PRO_5044919144" description="LPS-assembly protein LptD" evidence="4">
    <location>
        <begin position="25"/>
        <end position="772"/>
    </location>
</feature>
<feature type="domain" description="LptD C-terminal" evidence="6">
    <location>
        <begin position="324"/>
        <end position="677"/>
    </location>
</feature>
<comment type="subunit">
    <text evidence="4">Component of the lipopolysaccharide transport and assembly complex. Interacts with LptE and LptA.</text>
</comment>
<comment type="similarity">
    <text evidence="4">Belongs to the LptD family.</text>
</comment>
<dbReference type="RefSeq" id="WP_206253973.1">
    <property type="nucleotide sequence ID" value="NZ_CP071060.1"/>
</dbReference>
<keyword evidence="3 4" id="KW-0998">Cell outer membrane</keyword>
<evidence type="ECO:0000313" key="8">
    <source>
        <dbReference type="Proteomes" id="UP000663570"/>
    </source>
</evidence>
<protein>
    <recommendedName>
        <fullName evidence="4">LPS-assembly protein LptD</fullName>
    </recommendedName>
</protein>
<keyword evidence="2 4" id="KW-0472">Membrane</keyword>
<dbReference type="InterPro" id="IPR007543">
    <property type="entry name" value="LptD_C"/>
</dbReference>
<evidence type="ECO:0000256" key="3">
    <source>
        <dbReference type="ARBA" id="ARBA00023237"/>
    </source>
</evidence>
<feature type="domain" description="Organic solvent tolerance-like N-terminal" evidence="5">
    <location>
        <begin position="94"/>
        <end position="216"/>
    </location>
</feature>
<evidence type="ECO:0000259" key="6">
    <source>
        <dbReference type="Pfam" id="PF04453"/>
    </source>
</evidence>
<proteinExistence type="inferred from homology"/>
<reference evidence="7 8" key="1">
    <citation type="submission" date="2021-02" db="EMBL/GenBank/DDBJ databases">
        <title>Niveibacterium changnyeongensis HC41.</title>
        <authorList>
            <person name="Kang M."/>
        </authorList>
    </citation>
    <scope>NUCLEOTIDE SEQUENCE [LARGE SCALE GENOMIC DNA]</scope>
    <source>
        <strain evidence="7 8">HC41</strain>
    </source>
</reference>
<name>A0ABX7M4X0_9RHOO</name>
<dbReference type="Gene3D" id="2.60.450.10">
    <property type="entry name" value="Lipopolysaccharide (LPS) transport protein A like domain"/>
    <property type="match status" value="1"/>
</dbReference>
<keyword evidence="8" id="KW-1185">Reference proteome</keyword>
<evidence type="ECO:0000256" key="4">
    <source>
        <dbReference type="HAMAP-Rule" id="MF_01411"/>
    </source>
</evidence>
<dbReference type="EMBL" id="CP071060">
    <property type="protein sequence ID" value="QSI76233.1"/>
    <property type="molecule type" value="Genomic_DNA"/>
</dbReference>
<dbReference type="Proteomes" id="UP000663570">
    <property type="component" value="Chromosome"/>
</dbReference>
<dbReference type="InterPro" id="IPR020889">
    <property type="entry name" value="LipoPS_assembly_LptD"/>
</dbReference>
<organism evidence="7 8">
    <name type="scientific">Niveibacterium microcysteis</name>
    <dbReference type="NCBI Taxonomy" id="2811415"/>
    <lineage>
        <taxon>Bacteria</taxon>
        <taxon>Pseudomonadati</taxon>
        <taxon>Pseudomonadota</taxon>
        <taxon>Betaproteobacteria</taxon>
        <taxon>Rhodocyclales</taxon>
        <taxon>Rhodocyclaceae</taxon>
        <taxon>Niveibacterium</taxon>
    </lineage>
</organism>
<gene>
    <name evidence="4" type="primary">lptD</name>
    <name evidence="7" type="ORF">JY500_17415</name>
</gene>
<dbReference type="HAMAP" id="MF_01411">
    <property type="entry name" value="LPS_assembly_LptD"/>
    <property type="match status" value="1"/>
</dbReference>
<dbReference type="InterPro" id="IPR050218">
    <property type="entry name" value="LptD"/>
</dbReference>
<evidence type="ECO:0000256" key="2">
    <source>
        <dbReference type="ARBA" id="ARBA00023136"/>
    </source>
</evidence>
<dbReference type="InterPro" id="IPR005653">
    <property type="entry name" value="OstA-like_N"/>
</dbReference>
<sequence precursor="true">MSRPNLRLALPLLACGLVAAPLRAAEPAGYSISAFRAALGQAAVAVTVRQPKPPAAPKEHTATVVTADKIEGQQDVRVDASGRVVVERDSTRLDADRVQYDLLSDEAVATGDVVLKRGADTIRGPRLRYRVEEQVGEFDTPTYEIVRKRPARVSKQAISAGVTRPADVTVHGHGQAESIALEGENRYHLKNATFTTCEANDPAWYVKAKELDLDFDRNVGDATHGTFHFGGIPVMYAPAAPFPLSGERRSGLLAPTIGISNVTGLDVTLPYYLNLAPNYDDTVVPRYIARRGVQLNNEFRYLNPGYVGSLRTEYLARDEVYGESRSAVSFIHDQQFGRGFTGRINYNAVSDKDYFTDLSSRVTQTSTDNLMREASLSYNAGSWFSGSVLTQRIQSLTGSPQYNRLPVMTGLAYLPEVGGFSLKMPMEAANFHRADSDQGWRTYVYPQIAYNFVRPGGYITPKIGVHATRYALEDRVSSGPLDESRVLPIGSVDAGLFFERDSHIGHRDVVQTLEPRLYYLKVPYRNQNSLPVFDSAPMDFGFAQIFSENLYAGQDRYANASQVTGSVTSRLLNAENGEELLRTAFGVRMYFEDQKVTLPGETARTEQLADLLGAFSGRVLPNTTLDLFAQYNPRDTRMERGTVGLRYQPGFAKVASASYRYQRLSYTDVDLALQWPVVNNFYVVGRVNGDIRTDKLTQAIAGLEYNGGCWVFRLAAESLLNTSGAYTNAYYFQFEFGGAISIGNSPVSLLERSVVGYGRISQPVSDPVFGSQ</sequence>
<comment type="subcellular location">
    <subcellularLocation>
        <location evidence="4">Cell outer membrane</location>
    </subcellularLocation>
</comment>
<comment type="caution">
    <text evidence="4">Lacks conserved residue(s) required for the propagation of feature annotation.</text>
</comment>
<accession>A0ABX7M4X0</accession>
<dbReference type="PANTHER" id="PTHR30189">
    <property type="entry name" value="LPS-ASSEMBLY PROTEIN"/>
    <property type="match status" value="1"/>
</dbReference>
<evidence type="ECO:0000259" key="5">
    <source>
        <dbReference type="Pfam" id="PF03968"/>
    </source>
</evidence>
<dbReference type="PANTHER" id="PTHR30189:SF1">
    <property type="entry name" value="LPS-ASSEMBLY PROTEIN LPTD"/>
    <property type="match status" value="1"/>
</dbReference>